<sequence>MKNPSDYPKTPPITGLLLLGFLLLSTGVANADAFSATSRSEVSLPGLSLRLPEHLSKDLSADTNDVEGAFNMGIEQEHGGASGISRIARAYLDYTFLSRRTGNLAQNLQGRIGIVSHSANQSDFPLSPSEQFRPGNPQWAAFPDGNFHDVSGYRTDRGFLASLEWRLDAPGFADKPAFSNLTWGEVLQISFFADYGKAFSNGARSVDAMWMKESKYGLSGAGIGTGLRFSLPGRLTANLKAAYSLQDWDSNGVATNDGVDSDSSRAQYWFDFSYNF</sequence>
<proteinExistence type="predicted"/>
<dbReference type="EMBL" id="CAADFG010000041">
    <property type="protein sequence ID" value="VFJ92295.1"/>
    <property type="molecule type" value="Genomic_DNA"/>
</dbReference>
<feature type="signal peptide" evidence="1">
    <location>
        <begin position="1"/>
        <end position="31"/>
    </location>
</feature>
<protein>
    <recommendedName>
        <fullName evidence="5">MetA-pathway of phenol degradation</fullName>
    </recommendedName>
</protein>
<gene>
    <name evidence="2" type="ORF">BECKH772A_GA0070896_1004114</name>
    <name evidence="3" type="ORF">BECKH772B_GA0070898_1004014</name>
    <name evidence="4" type="ORF">BECKH772C_GA0070978_1003914</name>
</gene>
<evidence type="ECO:0000313" key="3">
    <source>
        <dbReference type="EMBL" id="VFJ93210.1"/>
    </source>
</evidence>
<evidence type="ECO:0008006" key="5">
    <source>
        <dbReference type="Google" id="ProtNLM"/>
    </source>
</evidence>
<accession>A0A450UID6</accession>
<dbReference type="EMBL" id="CAADFJ010000039">
    <property type="protein sequence ID" value="VFK00077.1"/>
    <property type="molecule type" value="Genomic_DNA"/>
</dbReference>
<dbReference type="EMBL" id="CAADFI010000040">
    <property type="protein sequence ID" value="VFJ93210.1"/>
    <property type="molecule type" value="Genomic_DNA"/>
</dbReference>
<organism evidence="2">
    <name type="scientific">Candidatus Kentrum eta</name>
    <dbReference type="NCBI Taxonomy" id="2126337"/>
    <lineage>
        <taxon>Bacteria</taxon>
        <taxon>Pseudomonadati</taxon>
        <taxon>Pseudomonadota</taxon>
        <taxon>Gammaproteobacteria</taxon>
        <taxon>Candidatus Kentrum</taxon>
    </lineage>
</organism>
<evidence type="ECO:0000313" key="2">
    <source>
        <dbReference type="EMBL" id="VFJ92295.1"/>
    </source>
</evidence>
<evidence type="ECO:0000313" key="4">
    <source>
        <dbReference type="EMBL" id="VFK00077.1"/>
    </source>
</evidence>
<evidence type="ECO:0000256" key="1">
    <source>
        <dbReference type="SAM" id="SignalP"/>
    </source>
</evidence>
<reference evidence="2" key="1">
    <citation type="submission" date="2019-02" db="EMBL/GenBank/DDBJ databases">
        <authorList>
            <person name="Gruber-Vodicka R. H."/>
            <person name="Seah K. B. B."/>
        </authorList>
    </citation>
    <scope>NUCLEOTIDE SEQUENCE</scope>
    <source>
        <strain evidence="4">BECK_SA2B12</strain>
        <strain evidence="2">BECK_SA2B15</strain>
        <strain evidence="3">BECK_SA2B20</strain>
    </source>
</reference>
<dbReference type="AlphaFoldDB" id="A0A450UID6"/>
<keyword evidence="1" id="KW-0732">Signal</keyword>
<feature type="chain" id="PRO_5036113416" description="MetA-pathway of phenol degradation" evidence="1">
    <location>
        <begin position="32"/>
        <end position="276"/>
    </location>
</feature>
<name>A0A450UID6_9GAMM</name>